<keyword evidence="2" id="KW-1185">Reference proteome</keyword>
<gene>
    <name evidence="1" type="ORF">ANN_09424</name>
</gene>
<organism evidence="1 2">
    <name type="scientific">Periplaneta americana</name>
    <name type="common">American cockroach</name>
    <name type="synonym">Blatta americana</name>
    <dbReference type="NCBI Taxonomy" id="6978"/>
    <lineage>
        <taxon>Eukaryota</taxon>
        <taxon>Metazoa</taxon>
        <taxon>Ecdysozoa</taxon>
        <taxon>Arthropoda</taxon>
        <taxon>Hexapoda</taxon>
        <taxon>Insecta</taxon>
        <taxon>Pterygota</taxon>
        <taxon>Neoptera</taxon>
        <taxon>Polyneoptera</taxon>
        <taxon>Dictyoptera</taxon>
        <taxon>Blattodea</taxon>
        <taxon>Blattoidea</taxon>
        <taxon>Blattidae</taxon>
        <taxon>Blattinae</taxon>
        <taxon>Periplaneta</taxon>
    </lineage>
</organism>
<dbReference type="Proteomes" id="UP001148838">
    <property type="component" value="Unassembled WGS sequence"/>
</dbReference>
<accession>A0ABQ8TLN4</accession>
<dbReference type="EMBL" id="JAJSOF020000005">
    <property type="protein sequence ID" value="KAJ4447417.1"/>
    <property type="molecule type" value="Genomic_DNA"/>
</dbReference>
<evidence type="ECO:0000313" key="1">
    <source>
        <dbReference type="EMBL" id="KAJ4447417.1"/>
    </source>
</evidence>
<comment type="caution">
    <text evidence="1">The sequence shown here is derived from an EMBL/GenBank/DDBJ whole genome shotgun (WGS) entry which is preliminary data.</text>
</comment>
<sequence length="74" mass="8130">MVGSCEGGNEPPGSLKAIIVSKINGNETRFQIIQVDPVILLFYNEDVANEASLRADGRKQSYVHFLAYNLFALS</sequence>
<protein>
    <submittedName>
        <fullName evidence="1">Uncharacterized protein</fullName>
    </submittedName>
</protein>
<proteinExistence type="predicted"/>
<evidence type="ECO:0000313" key="2">
    <source>
        <dbReference type="Proteomes" id="UP001148838"/>
    </source>
</evidence>
<reference evidence="1 2" key="1">
    <citation type="journal article" date="2022" name="Allergy">
        <title>Genome assembly and annotation of Periplaneta americana reveal a comprehensive cockroach allergen profile.</title>
        <authorList>
            <person name="Wang L."/>
            <person name="Xiong Q."/>
            <person name="Saelim N."/>
            <person name="Wang L."/>
            <person name="Nong W."/>
            <person name="Wan A.T."/>
            <person name="Shi M."/>
            <person name="Liu X."/>
            <person name="Cao Q."/>
            <person name="Hui J.H.L."/>
            <person name="Sookrung N."/>
            <person name="Leung T.F."/>
            <person name="Tungtrongchitr A."/>
            <person name="Tsui S.K.W."/>
        </authorList>
    </citation>
    <scope>NUCLEOTIDE SEQUENCE [LARGE SCALE GENOMIC DNA]</scope>
    <source>
        <strain evidence="1">PWHHKU_190912</strain>
    </source>
</reference>
<name>A0ABQ8TLN4_PERAM</name>